<dbReference type="WBParaSite" id="Hba_04321">
    <property type="protein sequence ID" value="Hba_04321"/>
    <property type="gene ID" value="Hba_04321"/>
</dbReference>
<evidence type="ECO:0000313" key="1">
    <source>
        <dbReference type="Proteomes" id="UP000095283"/>
    </source>
</evidence>
<dbReference type="Proteomes" id="UP000095283">
    <property type="component" value="Unplaced"/>
</dbReference>
<protein>
    <submittedName>
        <fullName evidence="2">Uncharacterized protein</fullName>
    </submittedName>
</protein>
<accession>A0A1I7WH73</accession>
<sequence>MRKASDPPEGTVANELTAIQKTPRVAAGMRKRNWLCIDKGAGNSEGRYERCIEDKLRMECGEDSRLRMRREEEEDGWEIETAQLSFFTDTVIPTQPMTDDGKLLLMFTFKKLSTVLTIACLVDSENSSSCLMIPLIDVRLILRSEAILFIDLLLSQKILFMATFLMRVFSDLLFHS</sequence>
<organism evidence="1 2">
    <name type="scientific">Heterorhabditis bacteriophora</name>
    <name type="common">Entomopathogenic nematode worm</name>
    <dbReference type="NCBI Taxonomy" id="37862"/>
    <lineage>
        <taxon>Eukaryota</taxon>
        <taxon>Metazoa</taxon>
        <taxon>Ecdysozoa</taxon>
        <taxon>Nematoda</taxon>
        <taxon>Chromadorea</taxon>
        <taxon>Rhabditida</taxon>
        <taxon>Rhabditina</taxon>
        <taxon>Rhabditomorpha</taxon>
        <taxon>Strongyloidea</taxon>
        <taxon>Heterorhabditidae</taxon>
        <taxon>Heterorhabditis</taxon>
    </lineage>
</organism>
<name>A0A1I7WH73_HETBA</name>
<evidence type="ECO:0000313" key="2">
    <source>
        <dbReference type="WBParaSite" id="Hba_04321"/>
    </source>
</evidence>
<reference evidence="2" key="1">
    <citation type="submission" date="2016-11" db="UniProtKB">
        <authorList>
            <consortium name="WormBaseParasite"/>
        </authorList>
    </citation>
    <scope>IDENTIFICATION</scope>
</reference>
<dbReference type="AlphaFoldDB" id="A0A1I7WH73"/>
<proteinExistence type="predicted"/>
<keyword evidence="1" id="KW-1185">Reference proteome</keyword>